<feature type="compositionally biased region" description="Polar residues" evidence="6">
    <location>
        <begin position="300"/>
        <end position="310"/>
    </location>
</feature>
<dbReference type="CDD" id="cd03561">
    <property type="entry name" value="VHS"/>
    <property type="match status" value="1"/>
</dbReference>
<dbReference type="Pfam" id="PF00790">
    <property type="entry name" value="VHS"/>
    <property type="match status" value="1"/>
</dbReference>
<feature type="domain" description="VHS" evidence="7">
    <location>
        <begin position="17"/>
        <end position="146"/>
    </location>
</feature>
<dbReference type="Gene3D" id="1.25.40.90">
    <property type="match status" value="1"/>
</dbReference>
<dbReference type="GO" id="GO:0043328">
    <property type="term" value="P:protein transport to vacuole involved in ubiquitin-dependent protein catabolic process via the multivesicular body sorting pathway"/>
    <property type="evidence" value="ECO:0007669"/>
    <property type="project" value="InterPro"/>
</dbReference>
<dbReference type="GO" id="GO:0043130">
    <property type="term" value="F:ubiquitin binding"/>
    <property type="evidence" value="ECO:0007669"/>
    <property type="project" value="InterPro"/>
</dbReference>
<dbReference type="EMBL" id="KI630319">
    <property type="protein sequence ID" value="EYU41986.1"/>
    <property type="molecule type" value="Genomic_DNA"/>
</dbReference>
<evidence type="ECO:0000256" key="3">
    <source>
        <dbReference type="ARBA" id="ARBA00022448"/>
    </source>
</evidence>
<dbReference type="SUPFAM" id="SSF48464">
    <property type="entry name" value="ENTH/VHS domain"/>
    <property type="match status" value="1"/>
</dbReference>
<dbReference type="GO" id="GO:0016020">
    <property type="term" value="C:membrane"/>
    <property type="evidence" value="ECO:0007669"/>
    <property type="project" value="UniProtKB-SubCell"/>
</dbReference>
<dbReference type="SMART" id="SM00288">
    <property type="entry name" value="VHS"/>
    <property type="match status" value="1"/>
</dbReference>
<evidence type="ECO:0000313" key="9">
    <source>
        <dbReference type="EMBL" id="EYU41986.1"/>
    </source>
</evidence>
<dbReference type="InterPro" id="IPR002014">
    <property type="entry name" value="VHS_dom"/>
</dbReference>
<evidence type="ECO:0000313" key="10">
    <source>
        <dbReference type="Proteomes" id="UP000030748"/>
    </source>
</evidence>
<evidence type="ECO:0000256" key="5">
    <source>
        <dbReference type="ARBA" id="ARBA00023136"/>
    </source>
</evidence>
<comment type="similarity">
    <text evidence="2">Belongs to the TOM1 family.</text>
</comment>
<dbReference type="Gene3D" id="1.20.58.160">
    <property type="match status" value="1"/>
</dbReference>
<organism evidence="9 10">
    <name type="scientific">Erythranthe guttata</name>
    <name type="common">Yellow monkey flower</name>
    <name type="synonym">Mimulus guttatus</name>
    <dbReference type="NCBI Taxonomy" id="4155"/>
    <lineage>
        <taxon>Eukaryota</taxon>
        <taxon>Viridiplantae</taxon>
        <taxon>Streptophyta</taxon>
        <taxon>Embryophyta</taxon>
        <taxon>Tracheophyta</taxon>
        <taxon>Spermatophyta</taxon>
        <taxon>Magnoliopsida</taxon>
        <taxon>eudicotyledons</taxon>
        <taxon>Gunneridae</taxon>
        <taxon>Pentapetalae</taxon>
        <taxon>asterids</taxon>
        <taxon>lamiids</taxon>
        <taxon>Lamiales</taxon>
        <taxon>Phrymaceae</taxon>
        <taxon>Erythranthe</taxon>
    </lineage>
</organism>
<keyword evidence="4" id="KW-0653">Protein transport</keyword>
<evidence type="ECO:0008006" key="11">
    <source>
        <dbReference type="Google" id="ProtNLM"/>
    </source>
</evidence>
<keyword evidence="10" id="KW-1185">Reference proteome</keyword>
<feature type="compositionally biased region" description="Acidic residues" evidence="6">
    <location>
        <begin position="332"/>
        <end position="342"/>
    </location>
</feature>
<feature type="compositionally biased region" description="Polar residues" evidence="6">
    <location>
        <begin position="402"/>
        <end position="430"/>
    </location>
</feature>
<comment type="subcellular location">
    <subcellularLocation>
        <location evidence="1">Membrane</location>
        <topology evidence="1">Peripheral membrane protein</topology>
    </subcellularLocation>
</comment>
<dbReference type="InterPro" id="IPR008942">
    <property type="entry name" value="ENTH_VHS"/>
</dbReference>
<dbReference type="PANTHER" id="PTHR45898:SF2">
    <property type="entry name" value="TOM1-LIKE PROTEIN 6"/>
    <property type="match status" value="1"/>
</dbReference>
<feature type="compositionally biased region" description="Pro residues" evidence="6">
    <location>
        <begin position="311"/>
        <end position="323"/>
    </location>
</feature>
<name>A0A022RPR5_ERYGU</name>
<keyword evidence="5" id="KW-0472">Membrane</keyword>
<dbReference type="GO" id="GO:0005737">
    <property type="term" value="C:cytoplasm"/>
    <property type="evidence" value="ECO:0007669"/>
    <property type="project" value="UniProtKB-ARBA"/>
</dbReference>
<evidence type="ECO:0000256" key="1">
    <source>
        <dbReference type="ARBA" id="ARBA00004170"/>
    </source>
</evidence>
<dbReference type="PANTHER" id="PTHR45898">
    <property type="entry name" value="TOM1-LIKE PROTEIN"/>
    <property type="match status" value="1"/>
</dbReference>
<reference evidence="9 10" key="1">
    <citation type="journal article" date="2013" name="Proc. Natl. Acad. Sci. U.S.A.">
        <title>Fine-scale variation in meiotic recombination in Mimulus inferred from population shotgun sequencing.</title>
        <authorList>
            <person name="Hellsten U."/>
            <person name="Wright K.M."/>
            <person name="Jenkins J."/>
            <person name="Shu S."/>
            <person name="Yuan Y."/>
            <person name="Wessler S.R."/>
            <person name="Schmutz J."/>
            <person name="Willis J.H."/>
            <person name="Rokhsar D.S."/>
        </authorList>
    </citation>
    <scope>NUCLEOTIDE SEQUENCE [LARGE SCALE GENOMIC DNA]</scope>
    <source>
        <strain evidence="10">cv. DUN x IM62</strain>
    </source>
</reference>
<evidence type="ECO:0000256" key="6">
    <source>
        <dbReference type="SAM" id="MobiDB-lite"/>
    </source>
</evidence>
<sequence>MASISSSSSATVRVEKATSEFLIGPDWTLNIDICDTINSNQMLAKDVVKAVKKRLQHKNPRVQLLALTLLETMVKNCGDYVHFQIAERNILPEMVKIAKKKTDMNVRDKVLVLIGSWHQAFGGAGGKYPQYYMAYEDLRRYGVDFPRNSVDAVPIFTPPVTHPPTRHQFQPGYGMPSTSSTRLDQAMAAEENLSVSSLNSMNDVLDLLADMLQAVDPSDRSAVKDEVIIDLVEQCQANQKKLVQLLANTGDEEILGKGLELNDSLQIVLAKHDAIASGSPLPPQVRNITNGESEKRDSTSTKSAEPSVQNAPPPPEKNSPPVLPEKQKGVADEEDDEEEDDFALLARRHSKARVEVSNNTSAGKADVAPAESSTSNALVPVDVPTSVRTKEQDIIDLLSITLSTPTSNDQTPQSPTPPMQNQGNIPSSYPANHGLGFNNYIAPWAQPQPQHQQIQSQPRIEPQQNQPQFPQYPTQQPLNSSYQQQPKYANYTSMYPPPPWAATPGYFTNNQSPAYTYSTGRPTFEAINGETQVNSGLTSSSAAAANNVGQRPFIPSYRLFEDLNVLGSADGRFKATTNASGSNNQGMVGGRKL</sequence>
<feature type="region of interest" description="Disordered" evidence="6">
    <location>
        <begin position="573"/>
        <end position="593"/>
    </location>
</feature>
<dbReference type="SUPFAM" id="SSF89009">
    <property type="entry name" value="GAT-like domain"/>
    <property type="match status" value="1"/>
</dbReference>
<feature type="region of interest" description="Disordered" evidence="6">
    <location>
        <begin position="447"/>
        <end position="480"/>
    </location>
</feature>
<dbReference type="eggNOG" id="KOG1087">
    <property type="taxonomic scope" value="Eukaryota"/>
</dbReference>
<dbReference type="FunFam" id="1.25.40.90:FF:000028">
    <property type="entry name" value="TOM1-like protein 2"/>
    <property type="match status" value="1"/>
</dbReference>
<dbReference type="InterPro" id="IPR004152">
    <property type="entry name" value="GAT_dom"/>
</dbReference>
<dbReference type="STRING" id="4155.A0A022RPR5"/>
<accession>A0A022RPR5</accession>
<dbReference type="GO" id="GO:0035091">
    <property type="term" value="F:phosphatidylinositol binding"/>
    <property type="evidence" value="ECO:0007669"/>
    <property type="project" value="InterPro"/>
</dbReference>
<evidence type="ECO:0000256" key="2">
    <source>
        <dbReference type="ARBA" id="ARBA00007708"/>
    </source>
</evidence>
<protein>
    <recommendedName>
        <fullName evidence="11">VHS domain-containing protein</fullName>
    </recommendedName>
</protein>
<gene>
    <name evidence="9" type="ORF">MIMGU_mgv1a003310mg</name>
</gene>
<feature type="domain" description="GAT" evidence="8">
    <location>
        <begin position="189"/>
        <end position="277"/>
    </location>
</feature>
<feature type="compositionally biased region" description="Polar residues" evidence="6">
    <location>
        <begin position="575"/>
        <end position="586"/>
    </location>
</feature>
<evidence type="ECO:0000259" key="7">
    <source>
        <dbReference type="PROSITE" id="PS50179"/>
    </source>
</evidence>
<dbReference type="InterPro" id="IPR044836">
    <property type="entry name" value="TOL_plant"/>
</dbReference>
<proteinExistence type="inferred from homology"/>
<feature type="compositionally biased region" description="Low complexity" evidence="6">
    <location>
        <begin position="447"/>
        <end position="477"/>
    </location>
</feature>
<dbReference type="InterPro" id="IPR038425">
    <property type="entry name" value="GAT_sf"/>
</dbReference>
<feature type="region of interest" description="Disordered" evidence="6">
    <location>
        <begin position="276"/>
        <end position="376"/>
    </location>
</feature>
<keyword evidence="3" id="KW-0813">Transport</keyword>
<evidence type="ECO:0000256" key="4">
    <source>
        <dbReference type="ARBA" id="ARBA00022927"/>
    </source>
</evidence>
<dbReference type="PROSITE" id="PS50909">
    <property type="entry name" value="GAT"/>
    <property type="match status" value="1"/>
</dbReference>
<dbReference type="Proteomes" id="UP000030748">
    <property type="component" value="Unassembled WGS sequence"/>
</dbReference>
<feature type="region of interest" description="Disordered" evidence="6">
    <location>
        <begin position="402"/>
        <end position="432"/>
    </location>
</feature>
<dbReference type="CDD" id="cd14231">
    <property type="entry name" value="GAT_GGA-like_plant"/>
    <property type="match status" value="1"/>
</dbReference>
<dbReference type="Pfam" id="PF03127">
    <property type="entry name" value="GAT"/>
    <property type="match status" value="1"/>
</dbReference>
<dbReference type="AlphaFoldDB" id="A0A022RPR5"/>
<evidence type="ECO:0000259" key="8">
    <source>
        <dbReference type="PROSITE" id="PS50909"/>
    </source>
</evidence>
<dbReference type="PROSITE" id="PS50179">
    <property type="entry name" value="VHS"/>
    <property type="match status" value="1"/>
</dbReference>